<dbReference type="AlphaFoldDB" id="F8AK11"/>
<keyword evidence="1" id="KW-1133">Transmembrane helix</keyword>
<dbReference type="EMBL" id="CP002792">
    <property type="protein sequence ID" value="AEH07371.1"/>
    <property type="molecule type" value="Genomic_DNA"/>
</dbReference>
<evidence type="ECO:0000256" key="1">
    <source>
        <dbReference type="SAM" id="Phobius"/>
    </source>
</evidence>
<evidence type="ECO:0000313" key="2">
    <source>
        <dbReference type="EMBL" id="AEH07371.1"/>
    </source>
</evidence>
<dbReference type="RefSeq" id="WP_013867553.1">
    <property type="nucleotide sequence ID" value="NC_015636.1"/>
</dbReference>
<keyword evidence="1" id="KW-0812">Transmembrane</keyword>
<sequence>MKYELIFLIILISYITFISIFVNDIKLFLVLLLICFLILYELFRPYFKKEFRKI</sequence>
<feature type="transmembrane region" description="Helical" evidence="1">
    <location>
        <begin position="5"/>
        <end position="22"/>
    </location>
</feature>
<keyword evidence="3" id="KW-1185">Reference proteome</keyword>
<proteinExistence type="predicted"/>
<name>F8AK11_METOI</name>
<evidence type="ECO:0000313" key="3">
    <source>
        <dbReference type="Proteomes" id="UP000009296"/>
    </source>
</evidence>
<accession>F8AK11</accession>
<organism evidence="2 3">
    <name type="scientific">Methanothermococcus okinawensis (strain DSM 14208 / JCM 11175 / IH1)</name>
    <dbReference type="NCBI Taxonomy" id="647113"/>
    <lineage>
        <taxon>Archaea</taxon>
        <taxon>Methanobacteriati</taxon>
        <taxon>Methanobacteriota</taxon>
        <taxon>Methanomada group</taxon>
        <taxon>Methanococci</taxon>
        <taxon>Methanococcales</taxon>
        <taxon>Methanococcaceae</taxon>
        <taxon>Methanothermococcus</taxon>
    </lineage>
</organism>
<keyword evidence="1" id="KW-0472">Membrane</keyword>
<gene>
    <name evidence="2" type="ordered locus">Metok_1406</name>
</gene>
<dbReference type="KEGG" id="mok:Metok_1406"/>
<feature type="transmembrane region" description="Helical" evidence="1">
    <location>
        <begin position="28"/>
        <end position="47"/>
    </location>
</feature>
<dbReference type="HOGENOM" id="CLU_3039083_0_0_2"/>
<reference evidence="2" key="1">
    <citation type="submission" date="2011-05" db="EMBL/GenBank/DDBJ databases">
        <title>Complete sequence of chromosome of Methanothermococcus okinawensis IH1.</title>
        <authorList>
            <consortium name="US DOE Joint Genome Institute"/>
            <person name="Lucas S."/>
            <person name="Han J."/>
            <person name="Lapidus A."/>
            <person name="Cheng J.-F."/>
            <person name="Goodwin L."/>
            <person name="Pitluck S."/>
            <person name="Peters L."/>
            <person name="Mikhailova N."/>
            <person name="Held B."/>
            <person name="Han C."/>
            <person name="Tapia R."/>
            <person name="Land M."/>
            <person name="Hauser L."/>
            <person name="Kyrpides N."/>
            <person name="Ivanova N."/>
            <person name="Pagani I."/>
            <person name="Sieprawska-Lupa M."/>
            <person name="Takai K."/>
            <person name="Miyazaki J."/>
            <person name="Whitman W."/>
            <person name="Woyke T."/>
        </authorList>
    </citation>
    <scope>NUCLEOTIDE SEQUENCE</scope>
    <source>
        <strain evidence="2">IH1</strain>
    </source>
</reference>
<protein>
    <submittedName>
        <fullName evidence="2">Uncharacterized protein</fullName>
    </submittedName>
</protein>
<dbReference type="Proteomes" id="UP000009296">
    <property type="component" value="Chromosome"/>
</dbReference>
<dbReference type="GeneID" id="32173702"/>